<organism evidence="1">
    <name type="scientific">marine sediment metagenome</name>
    <dbReference type="NCBI Taxonomy" id="412755"/>
    <lineage>
        <taxon>unclassified sequences</taxon>
        <taxon>metagenomes</taxon>
        <taxon>ecological metagenomes</taxon>
    </lineage>
</organism>
<reference evidence="1" key="1">
    <citation type="journal article" date="2015" name="Nature">
        <title>Complex archaea that bridge the gap between prokaryotes and eukaryotes.</title>
        <authorList>
            <person name="Spang A."/>
            <person name="Saw J.H."/>
            <person name="Jorgensen S.L."/>
            <person name="Zaremba-Niedzwiedzka K."/>
            <person name="Martijn J."/>
            <person name="Lind A.E."/>
            <person name="van Eijk R."/>
            <person name="Schleper C."/>
            <person name="Guy L."/>
            <person name="Ettema T.J."/>
        </authorList>
    </citation>
    <scope>NUCLEOTIDE SEQUENCE</scope>
</reference>
<gene>
    <name evidence="1" type="ORF">LCGC14_0715640</name>
</gene>
<proteinExistence type="predicted"/>
<name>A0A0F9QI63_9ZZZZ</name>
<dbReference type="AlphaFoldDB" id="A0A0F9QI63"/>
<comment type="caution">
    <text evidence="1">The sequence shown here is derived from an EMBL/GenBank/DDBJ whole genome shotgun (WGS) entry which is preliminary data.</text>
</comment>
<evidence type="ECO:0000313" key="1">
    <source>
        <dbReference type="EMBL" id="KKN42194.1"/>
    </source>
</evidence>
<protein>
    <recommendedName>
        <fullName evidence="2">Phosphoadenosine phosphosulfate reductase</fullName>
    </recommendedName>
</protein>
<sequence>MIEAPFTIDTSLADLSKDEWLLAIAEIAEEDGFYQTLGAKHHAIYVERKPTLLVSFESLSGMRSLSAMSHPLGWEMVRTYGWSHLCIASEGDTWFRDENVYAFFDRLIDDGFFDEFEKVIFYGAGPGGYGAAAFSVAAPGATVVAIQPQATLDSRIAEWDDRFKEMRRTDFGSRFGYAPDMLEAAEEAFILYDPNVALDAMHASLFTRPNVTKLRMRHMGLALQSDLLQLDQFETVLSLAAEGKLTRLNFAKLYRSRREHRSYLKTLLVTLETDDRKRLILHLCRHVNARMQAPRFVRKQKLLEAELMMQQVQDEPENDDISKNG</sequence>
<accession>A0A0F9QI63</accession>
<dbReference type="EMBL" id="LAZR01001597">
    <property type="protein sequence ID" value="KKN42194.1"/>
    <property type="molecule type" value="Genomic_DNA"/>
</dbReference>
<evidence type="ECO:0008006" key="2">
    <source>
        <dbReference type="Google" id="ProtNLM"/>
    </source>
</evidence>